<keyword evidence="5" id="KW-0010">Activator</keyword>
<dbReference type="PANTHER" id="PTHR31602">
    <property type="entry name" value="GROWTH-REGULATING FACTOR 5"/>
    <property type="match status" value="1"/>
</dbReference>
<dbReference type="PROSITE" id="PS51666">
    <property type="entry name" value="QLQ"/>
    <property type="match status" value="1"/>
</dbReference>
<dbReference type="Pfam" id="PF08880">
    <property type="entry name" value="QLQ"/>
    <property type="match status" value="1"/>
</dbReference>
<protein>
    <recommendedName>
        <fullName evidence="5">Growth-regulating factor</fullName>
    </recommendedName>
</protein>
<evidence type="ECO:0000259" key="8">
    <source>
        <dbReference type="PROSITE" id="PS51667"/>
    </source>
</evidence>
<dbReference type="EMBL" id="AWWV01007716">
    <property type="protein sequence ID" value="OMO95091.1"/>
    <property type="molecule type" value="Genomic_DNA"/>
</dbReference>
<gene>
    <name evidence="9" type="ORF">CCACVL1_05592</name>
</gene>
<keyword evidence="5" id="KW-0805">Transcription regulation</keyword>
<dbReference type="PROSITE" id="PS51667">
    <property type="entry name" value="WRC"/>
    <property type="match status" value="1"/>
</dbReference>
<evidence type="ECO:0000256" key="6">
    <source>
        <dbReference type="SAM" id="MobiDB-lite"/>
    </source>
</evidence>
<dbReference type="GO" id="GO:0005524">
    <property type="term" value="F:ATP binding"/>
    <property type="evidence" value="ECO:0007669"/>
    <property type="project" value="UniProtKB-UniRule"/>
</dbReference>
<evidence type="ECO:0000313" key="10">
    <source>
        <dbReference type="Proteomes" id="UP000188268"/>
    </source>
</evidence>
<dbReference type="Gramene" id="OMO95091">
    <property type="protein sequence ID" value="OMO95091"/>
    <property type="gene ID" value="CCACVL1_05592"/>
</dbReference>
<dbReference type="SMART" id="SM00951">
    <property type="entry name" value="QLQ"/>
    <property type="match status" value="1"/>
</dbReference>
<dbReference type="OMA" id="QAMIFKY"/>
<dbReference type="STRING" id="210143.A0A1R3JJQ8"/>
<feature type="domain" description="QLQ" evidence="7">
    <location>
        <begin position="153"/>
        <end position="188"/>
    </location>
</feature>
<name>A0A1R3JJQ8_COCAP</name>
<keyword evidence="3 4" id="KW-0539">Nucleus</keyword>
<keyword evidence="5" id="KW-0804">Transcription</keyword>
<dbReference type="InterPro" id="IPR014978">
    <property type="entry name" value="Gln-Leu-Gln_QLQ"/>
</dbReference>
<feature type="domain" description="WRC" evidence="8">
    <location>
        <begin position="208"/>
        <end position="252"/>
    </location>
</feature>
<dbReference type="OrthoDB" id="1937002at2759"/>
<dbReference type="AlphaFoldDB" id="A0A1R3JJQ8"/>
<comment type="caution">
    <text evidence="9">The sequence shown here is derived from an EMBL/GenBank/DDBJ whole genome shotgun (WGS) entry which is preliminary data.</text>
</comment>
<feature type="compositionally biased region" description="Basic residues" evidence="6">
    <location>
        <begin position="238"/>
        <end position="247"/>
    </location>
</feature>
<evidence type="ECO:0000313" key="9">
    <source>
        <dbReference type="EMBL" id="OMO95091.1"/>
    </source>
</evidence>
<evidence type="ECO:0000256" key="5">
    <source>
        <dbReference type="RuleBase" id="RU367127"/>
    </source>
</evidence>
<accession>A0A1R3JJQ8</accession>
<keyword evidence="10" id="KW-1185">Reference proteome</keyword>
<comment type="domain">
    <text evidence="5">The QLQ domain and WRC domain may be involved in protein-protein interaction and DNA-binding, respectively.</text>
</comment>
<evidence type="ECO:0000256" key="3">
    <source>
        <dbReference type="ARBA" id="ARBA00023242"/>
    </source>
</evidence>
<organism evidence="9 10">
    <name type="scientific">Corchorus capsularis</name>
    <name type="common">Jute</name>
    <dbReference type="NCBI Taxonomy" id="210143"/>
    <lineage>
        <taxon>Eukaryota</taxon>
        <taxon>Viridiplantae</taxon>
        <taxon>Streptophyta</taxon>
        <taxon>Embryophyta</taxon>
        <taxon>Tracheophyta</taxon>
        <taxon>Spermatophyta</taxon>
        <taxon>Magnoliopsida</taxon>
        <taxon>eudicotyledons</taxon>
        <taxon>Gunneridae</taxon>
        <taxon>Pentapetalae</taxon>
        <taxon>rosids</taxon>
        <taxon>malvids</taxon>
        <taxon>Malvales</taxon>
        <taxon>Malvaceae</taxon>
        <taxon>Grewioideae</taxon>
        <taxon>Apeibeae</taxon>
        <taxon>Corchorus</taxon>
    </lineage>
</organism>
<feature type="short sequence motif" description="Bipartite nuclear localization signal" evidence="4">
    <location>
        <begin position="213"/>
        <end position="223"/>
    </location>
</feature>
<dbReference type="Pfam" id="PF08879">
    <property type="entry name" value="WRC"/>
    <property type="match status" value="1"/>
</dbReference>
<feature type="short sequence motif" description="Bipartite nuclear localization signal" evidence="4">
    <location>
        <begin position="241"/>
        <end position="248"/>
    </location>
</feature>
<reference evidence="9 10" key="1">
    <citation type="submission" date="2013-09" db="EMBL/GenBank/DDBJ databases">
        <title>Corchorus capsularis genome sequencing.</title>
        <authorList>
            <person name="Alam M."/>
            <person name="Haque M.S."/>
            <person name="Islam M.S."/>
            <person name="Emdad E.M."/>
            <person name="Islam M.M."/>
            <person name="Ahmed B."/>
            <person name="Halim A."/>
            <person name="Hossen Q.M.M."/>
            <person name="Hossain M.Z."/>
            <person name="Ahmed R."/>
            <person name="Khan M.M."/>
            <person name="Islam R."/>
            <person name="Rashid M.M."/>
            <person name="Khan S.A."/>
            <person name="Rahman M.S."/>
            <person name="Alam M."/>
        </authorList>
    </citation>
    <scope>NUCLEOTIDE SEQUENCE [LARGE SCALE GENOMIC DNA]</scope>
    <source>
        <strain evidence="10">cv. CVL-1</strain>
        <tissue evidence="9">Whole seedling</tissue>
    </source>
</reference>
<evidence type="ECO:0000256" key="2">
    <source>
        <dbReference type="ARBA" id="ARBA00008122"/>
    </source>
</evidence>
<evidence type="ECO:0000259" key="7">
    <source>
        <dbReference type="PROSITE" id="PS51666"/>
    </source>
</evidence>
<feature type="region of interest" description="Disordered" evidence="6">
    <location>
        <begin position="235"/>
        <end position="270"/>
    </location>
</feature>
<evidence type="ECO:0000256" key="1">
    <source>
        <dbReference type="ARBA" id="ARBA00004123"/>
    </source>
</evidence>
<comment type="similarity">
    <text evidence="2 5">Belongs to the GRF family.</text>
</comment>
<comment type="subcellular location">
    <subcellularLocation>
        <location evidence="1 4 5">Nucleus</location>
    </subcellularLocation>
</comment>
<dbReference type="GO" id="GO:0006355">
    <property type="term" value="P:regulation of DNA-templated transcription"/>
    <property type="evidence" value="ECO:0007669"/>
    <property type="project" value="InterPro"/>
</dbReference>
<dbReference type="GO" id="GO:0006351">
    <property type="term" value="P:DNA-templated transcription"/>
    <property type="evidence" value="ECO:0007669"/>
    <property type="project" value="UniProtKB-UniRule"/>
</dbReference>
<feature type="compositionally biased region" description="Polar residues" evidence="6">
    <location>
        <begin position="501"/>
        <end position="532"/>
    </location>
</feature>
<evidence type="ECO:0000256" key="4">
    <source>
        <dbReference type="PROSITE-ProRule" id="PRU01002"/>
    </source>
</evidence>
<dbReference type="PANTHER" id="PTHR31602:SF101">
    <property type="entry name" value="GROWTH-REGULATING FACTOR 7"/>
    <property type="match status" value="1"/>
</dbReference>
<proteinExistence type="inferred from homology"/>
<dbReference type="InterPro" id="IPR014977">
    <property type="entry name" value="WRC_dom"/>
</dbReference>
<dbReference type="GO" id="GO:0099402">
    <property type="term" value="P:plant organ development"/>
    <property type="evidence" value="ECO:0007669"/>
    <property type="project" value="UniProtKB-ARBA"/>
</dbReference>
<dbReference type="GO" id="GO:0005634">
    <property type="term" value="C:nucleus"/>
    <property type="evidence" value="ECO:0007669"/>
    <property type="project" value="UniProtKB-SubCell"/>
</dbReference>
<sequence>MSGFSVSDKAAKERSSIEGVDDLGLGVNNNNKVQSSKLLVQPWKKMMMVHHENHHNRPFPPYAIGYGDVDADGPTSTGNNNNRPKTSNIYDVFPSSVSGSAAAVPSGGAVAVRIMQPFDISPTTITTISSSNTLLQTAFKSPAGGMAASLEFPFTSAQWKELHRQAMIFKYMKDSVPVPPHLLFPITGTPSNSALGGVLNLRYSGRGDLEPGRCRRTDGKKWRCSRDVAPDQKYCERHMHRGRPRSRKPVELSSNKKTRHDNTHSLPSSSSAVLAKNIDASQSQFVAHPFHQNQTTCFLGKESEKAATFWDLASVSSYHKETRNADWIMNEELIPLASSDQQWHHLMQNSVFNQNYSNKESLNLNSYANFNAAEDQRSNHCPLFLNSEIVQKSPEVAGRGFIDAWSQNANSGAETSVSSNGKLSLSSSLSLSMGVNSIRDKEMGLIHMGLGVNESDQNHEYASKSHLSTWSAPASASTPGGPLAEVLRLSKIATATAAADGSSNLSSPVTGSGSPTVTAVSSPSGVLQRTLASWSDSSGSSSPTIPSSGAKPEISFMWLKEN</sequence>
<dbReference type="Proteomes" id="UP000188268">
    <property type="component" value="Unassembled WGS sequence"/>
</dbReference>
<feature type="region of interest" description="Disordered" evidence="6">
    <location>
        <begin position="500"/>
        <end position="553"/>
    </location>
</feature>
<feature type="compositionally biased region" description="Low complexity" evidence="6">
    <location>
        <begin position="533"/>
        <end position="548"/>
    </location>
</feature>
<dbReference type="InterPro" id="IPR031137">
    <property type="entry name" value="GRF"/>
</dbReference>
<comment type="function">
    <text evidence="5">Transcription activator.</text>
</comment>